<dbReference type="OrthoDB" id="1101265at2759"/>
<proteinExistence type="predicted"/>
<dbReference type="Pfam" id="PF07172">
    <property type="entry name" value="GRP"/>
    <property type="match status" value="1"/>
</dbReference>
<dbReference type="Gramene" id="A10p08710.2_BraZ1">
    <property type="protein sequence ID" value="A10p08710.2_BraZ1.CDS"/>
    <property type="gene ID" value="A10g08710.2_BraZ1"/>
</dbReference>
<protein>
    <recommendedName>
        <fullName evidence="3">Glycine-rich protein</fullName>
    </recommendedName>
</protein>
<reference evidence="1 2" key="1">
    <citation type="submission" date="2021-07" db="EMBL/GenBank/DDBJ databases">
        <authorList>
            <consortium name="Genoscope - CEA"/>
            <person name="William W."/>
        </authorList>
    </citation>
    <scope>NUCLEOTIDE SEQUENCE [LARGE SCALE GENOMIC DNA]</scope>
</reference>
<organism evidence="1 2">
    <name type="scientific">Brassica campestris</name>
    <name type="common">Field mustard</name>
    <dbReference type="NCBI Taxonomy" id="3711"/>
    <lineage>
        <taxon>Eukaryota</taxon>
        <taxon>Viridiplantae</taxon>
        <taxon>Streptophyta</taxon>
        <taxon>Embryophyta</taxon>
        <taxon>Tracheophyta</taxon>
        <taxon>Spermatophyta</taxon>
        <taxon>Magnoliopsida</taxon>
        <taxon>eudicotyledons</taxon>
        <taxon>Gunneridae</taxon>
        <taxon>Pentapetalae</taxon>
        <taxon>rosids</taxon>
        <taxon>malvids</taxon>
        <taxon>Brassicales</taxon>
        <taxon>Brassicaceae</taxon>
        <taxon>Brassiceae</taxon>
        <taxon>Brassica</taxon>
    </lineage>
</organism>
<dbReference type="Proteomes" id="UP000694005">
    <property type="component" value="Chromosome A10"/>
</dbReference>
<accession>A0A8D9MHI3</accession>
<evidence type="ECO:0000313" key="2">
    <source>
        <dbReference type="Proteomes" id="UP000694005"/>
    </source>
</evidence>
<sequence>MAKRVTFHSSPVSSFNKTLFTVEKMASKSFVLLGLFALIFVVSEVATASALQSGTVNLGSEETVEPDQYGGGHGGHGGYNIEGGSGGLCAHGCCSKRSGTVCYRCCSYAGETVQTQPGH</sequence>
<dbReference type="AlphaFoldDB" id="A0A8D9MHI3"/>
<dbReference type="KEGG" id="brp:103848426"/>
<dbReference type="InterPro" id="IPR010800">
    <property type="entry name" value="GRP"/>
</dbReference>
<evidence type="ECO:0008006" key="3">
    <source>
        <dbReference type="Google" id="ProtNLM"/>
    </source>
</evidence>
<gene>
    <name evidence="1" type="ORF">BRAPAZ1V2_A10P08710.2</name>
</gene>
<dbReference type="EMBL" id="LS974626">
    <property type="protein sequence ID" value="CAG7909625.1"/>
    <property type="molecule type" value="Genomic_DNA"/>
</dbReference>
<evidence type="ECO:0000313" key="1">
    <source>
        <dbReference type="EMBL" id="CAG7909625.1"/>
    </source>
</evidence>
<name>A0A8D9MHI3_BRACM</name>